<proteinExistence type="predicted"/>
<gene>
    <name evidence="1" type="ORF">BSTOLATCC_MIC28920</name>
</gene>
<comment type="caution">
    <text evidence="1">The sequence shown here is derived from an EMBL/GenBank/DDBJ whole genome shotgun (WGS) entry which is preliminary data.</text>
</comment>
<protein>
    <submittedName>
        <fullName evidence="1">Uncharacterized protein</fullName>
    </submittedName>
</protein>
<reference evidence="1" key="1">
    <citation type="submission" date="2021-09" db="EMBL/GenBank/DDBJ databases">
        <authorList>
            <consortium name="AG Swart"/>
            <person name="Singh M."/>
            <person name="Singh A."/>
            <person name="Seah K."/>
            <person name="Emmerich C."/>
        </authorList>
    </citation>
    <scope>NUCLEOTIDE SEQUENCE</scope>
    <source>
        <strain evidence="1">ATCC30299</strain>
    </source>
</reference>
<dbReference type="Proteomes" id="UP001162131">
    <property type="component" value="Unassembled WGS sequence"/>
</dbReference>
<sequence>MVENSGRKVVSECQILIYYLYYFRKRNKMLINILKNINNLIAKKKFNSYNKIKLSAYSAYYILIYNKIIKK</sequence>
<evidence type="ECO:0000313" key="2">
    <source>
        <dbReference type="Proteomes" id="UP001162131"/>
    </source>
</evidence>
<dbReference type="AlphaFoldDB" id="A0AAU9JIV0"/>
<accession>A0AAU9JIV0</accession>
<keyword evidence="2" id="KW-1185">Reference proteome</keyword>
<organism evidence="1 2">
    <name type="scientific">Blepharisma stoltei</name>
    <dbReference type="NCBI Taxonomy" id="1481888"/>
    <lineage>
        <taxon>Eukaryota</taxon>
        <taxon>Sar</taxon>
        <taxon>Alveolata</taxon>
        <taxon>Ciliophora</taxon>
        <taxon>Postciliodesmatophora</taxon>
        <taxon>Heterotrichea</taxon>
        <taxon>Heterotrichida</taxon>
        <taxon>Blepharismidae</taxon>
        <taxon>Blepharisma</taxon>
    </lineage>
</organism>
<dbReference type="EMBL" id="CAJZBQ010000028">
    <property type="protein sequence ID" value="CAG9321644.1"/>
    <property type="molecule type" value="Genomic_DNA"/>
</dbReference>
<evidence type="ECO:0000313" key="1">
    <source>
        <dbReference type="EMBL" id="CAG9321644.1"/>
    </source>
</evidence>
<name>A0AAU9JIV0_9CILI</name>